<dbReference type="Proteomes" id="UP000595897">
    <property type="component" value="Chromosome"/>
</dbReference>
<dbReference type="Gene3D" id="3.40.50.12580">
    <property type="match status" value="1"/>
</dbReference>
<evidence type="ECO:0000256" key="6">
    <source>
        <dbReference type="ARBA" id="ARBA00023136"/>
    </source>
</evidence>
<organism evidence="7 8">
    <name type="scientific">Anaeromicropila herbilytica</name>
    <dbReference type="NCBI Taxonomy" id="2785025"/>
    <lineage>
        <taxon>Bacteria</taxon>
        <taxon>Bacillati</taxon>
        <taxon>Bacillota</taxon>
        <taxon>Clostridia</taxon>
        <taxon>Lachnospirales</taxon>
        <taxon>Lachnospiraceae</taxon>
        <taxon>Anaeromicropila</taxon>
    </lineage>
</organism>
<keyword evidence="3" id="KW-1003">Cell membrane</keyword>
<dbReference type="GO" id="GO:0005886">
    <property type="term" value="C:plasma membrane"/>
    <property type="evidence" value="ECO:0007669"/>
    <property type="project" value="UniProtKB-SubCell"/>
</dbReference>
<keyword evidence="8" id="KW-1185">Reference proteome</keyword>
<gene>
    <name evidence="7" type="ORF">bsdtb5_38420</name>
</gene>
<accession>A0A7R7EPF2</accession>
<evidence type="ECO:0000313" key="8">
    <source>
        <dbReference type="Proteomes" id="UP000595897"/>
    </source>
</evidence>
<dbReference type="Gene3D" id="3.40.50.11820">
    <property type="match status" value="1"/>
</dbReference>
<sequence>MNKLITDIKYWLQALMIPLYWFSFLTPRNKSIWLLGSSFGKSFSGNPKYLFLYLNQYQKDNVRAIWISRDKKIVDFLNNKGYEAYDAKSFYGIFYCLRAKVYIFDNYSKDISFWLSGGAKKINLWHGVGLKKINYDNIFDTVRHPKNKWERFKTYLRRMSDEKPNHYILATSKMMADIFASAFQTTDKQILTCGYPRNDIMFESDFKNIYNDTEEIALQYMKEQRKEGKYNVLYMPTFRPTEQEFFSIMDLNAFNNYLCDNNIVFYTKLHPKSKLKTQFGELQYSNIYDISADVDVYGLFHEVDVLVSDYSSVFFDYLMCDRPIILFPYDYSTFLKNTREFYFDYEEYTPGKKVYTMEELMKEILDARVVDKNIEKRHILRNKMFKHIDDRSSKRVYEQVARIVKLSKISSK</sequence>
<dbReference type="GO" id="GO:0019350">
    <property type="term" value="P:teichoic acid biosynthetic process"/>
    <property type="evidence" value="ECO:0007669"/>
    <property type="project" value="UniProtKB-KW"/>
</dbReference>
<dbReference type="GO" id="GO:0047355">
    <property type="term" value="F:CDP-glycerol glycerophosphotransferase activity"/>
    <property type="evidence" value="ECO:0007669"/>
    <property type="project" value="InterPro"/>
</dbReference>
<dbReference type="AlphaFoldDB" id="A0A7R7EPF2"/>
<evidence type="ECO:0000256" key="1">
    <source>
        <dbReference type="ARBA" id="ARBA00004202"/>
    </source>
</evidence>
<dbReference type="EMBL" id="AP024169">
    <property type="protein sequence ID" value="BCN32547.1"/>
    <property type="molecule type" value="Genomic_DNA"/>
</dbReference>
<reference evidence="7 8" key="1">
    <citation type="submission" date="2020-11" db="EMBL/GenBank/DDBJ databases">
        <title>Draft genome sequencing of a Lachnospiraceae strain isolated from anoxic soil subjected to BSD treatment.</title>
        <authorList>
            <person name="Uek A."/>
            <person name="Tonouchi A."/>
        </authorList>
    </citation>
    <scope>NUCLEOTIDE SEQUENCE [LARGE SCALE GENOMIC DNA]</scope>
    <source>
        <strain evidence="7 8">TB5</strain>
    </source>
</reference>
<protein>
    <submittedName>
        <fullName evidence="7">Teichoic acid biosynthesis protein F</fullName>
    </submittedName>
</protein>
<evidence type="ECO:0000256" key="4">
    <source>
        <dbReference type="ARBA" id="ARBA00022679"/>
    </source>
</evidence>
<dbReference type="InterPro" id="IPR043148">
    <property type="entry name" value="TagF_C"/>
</dbReference>
<dbReference type="PANTHER" id="PTHR37316">
    <property type="entry name" value="TEICHOIC ACID GLYCEROL-PHOSPHATE PRIMASE"/>
    <property type="match status" value="1"/>
</dbReference>
<proteinExistence type="inferred from homology"/>
<dbReference type="SUPFAM" id="SSF53756">
    <property type="entry name" value="UDP-Glycosyltransferase/glycogen phosphorylase"/>
    <property type="match status" value="1"/>
</dbReference>
<dbReference type="Pfam" id="PF04464">
    <property type="entry name" value="Glyphos_transf"/>
    <property type="match status" value="1"/>
</dbReference>
<dbReference type="InterPro" id="IPR043149">
    <property type="entry name" value="TagF_N"/>
</dbReference>
<keyword evidence="5" id="KW-0777">Teichoic acid biosynthesis</keyword>
<keyword evidence="6" id="KW-0472">Membrane</keyword>
<name>A0A7R7EPF2_9FIRM</name>
<dbReference type="InterPro" id="IPR007554">
    <property type="entry name" value="Glycerophosphate_synth"/>
</dbReference>
<keyword evidence="4" id="KW-0808">Transferase</keyword>
<evidence type="ECO:0000256" key="3">
    <source>
        <dbReference type="ARBA" id="ARBA00022475"/>
    </source>
</evidence>
<evidence type="ECO:0000256" key="5">
    <source>
        <dbReference type="ARBA" id="ARBA00022944"/>
    </source>
</evidence>
<evidence type="ECO:0000313" key="7">
    <source>
        <dbReference type="EMBL" id="BCN32547.1"/>
    </source>
</evidence>
<comment type="similarity">
    <text evidence="2">Belongs to the CDP-glycerol glycerophosphotransferase family.</text>
</comment>
<dbReference type="InterPro" id="IPR051612">
    <property type="entry name" value="Teichoic_Acid_Biosynth"/>
</dbReference>
<dbReference type="KEGG" id="ahb:bsdtb5_38420"/>
<comment type="subcellular location">
    <subcellularLocation>
        <location evidence="1">Cell membrane</location>
        <topology evidence="1">Peripheral membrane protein</topology>
    </subcellularLocation>
</comment>
<evidence type="ECO:0000256" key="2">
    <source>
        <dbReference type="ARBA" id="ARBA00010488"/>
    </source>
</evidence>
<dbReference type="RefSeq" id="WP_271713590.1">
    <property type="nucleotide sequence ID" value="NZ_AP024169.1"/>
</dbReference>
<dbReference type="PANTHER" id="PTHR37316:SF3">
    <property type="entry name" value="TEICHOIC ACID GLYCEROL-PHOSPHATE TRANSFERASE"/>
    <property type="match status" value="1"/>
</dbReference>